<keyword evidence="1" id="KW-0472">Membrane</keyword>
<protein>
    <submittedName>
        <fullName evidence="2">DUF2970 domain-containing protein</fullName>
    </submittedName>
</protein>
<reference evidence="2" key="1">
    <citation type="submission" date="2018-07" db="EMBL/GenBank/DDBJ databases">
        <title>Genome assembly of strain Ka43.</title>
        <authorList>
            <person name="Kukolya J."/>
            <person name="Nagy I."/>
            <person name="Horvath B."/>
            <person name="Toth A."/>
        </authorList>
    </citation>
    <scope>NUCLEOTIDE SEQUENCE</scope>
    <source>
        <strain evidence="2">KB43</strain>
    </source>
</reference>
<evidence type="ECO:0000256" key="1">
    <source>
        <dbReference type="SAM" id="Phobius"/>
    </source>
</evidence>
<keyword evidence="3" id="KW-1185">Reference proteome</keyword>
<accession>A0A928V3V5</accession>
<comment type="caution">
    <text evidence="2">The sequence shown here is derived from an EMBL/GenBank/DDBJ whole genome shotgun (WGS) entry which is preliminary data.</text>
</comment>
<gene>
    <name evidence="2" type="ORF">C4F51_05895</name>
</gene>
<feature type="transmembrane region" description="Helical" evidence="1">
    <location>
        <begin position="42"/>
        <end position="68"/>
    </location>
</feature>
<organism evidence="2 3">
    <name type="scientific">Cellvibrio polysaccharolyticus</name>
    <dbReference type="NCBI Taxonomy" id="2082724"/>
    <lineage>
        <taxon>Bacteria</taxon>
        <taxon>Pseudomonadati</taxon>
        <taxon>Pseudomonadota</taxon>
        <taxon>Gammaproteobacteria</taxon>
        <taxon>Cellvibrionales</taxon>
        <taxon>Cellvibrionaceae</taxon>
        <taxon>Cellvibrio</taxon>
    </lineage>
</organism>
<dbReference type="Pfam" id="PF11174">
    <property type="entry name" value="DUF2970"/>
    <property type="match status" value="1"/>
</dbReference>
<evidence type="ECO:0000313" key="3">
    <source>
        <dbReference type="Proteomes" id="UP000652567"/>
    </source>
</evidence>
<proteinExistence type="predicted"/>
<dbReference type="EMBL" id="PRDL01000001">
    <property type="protein sequence ID" value="MBE8716720.1"/>
    <property type="molecule type" value="Genomic_DNA"/>
</dbReference>
<dbReference type="AlphaFoldDB" id="A0A928V3V5"/>
<dbReference type="Proteomes" id="UP000652567">
    <property type="component" value="Unassembled WGS sequence"/>
</dbReference>
<dbReference type="RefSeq" id="WP_193908018.1">
    <property type="nucleotide sequence ID" value="NZ_PRDL01000001.1"/>
</dbReference>
<evidence type="ECO:0000313" key="2">
    <source>
        <dbReference type="EMBL" id="MBE8716720.1"/>
    </source>
</evidence>
<keyword evidence="1" id="KW-0812">Transmembrane</keyword>
<dbReference type="InterPro" id="IPR021344">
    <property type="entry name" value="DUF2970"/>
</dbReference>
<keyword evidence="1" id="KW-1133">Transmembrane helix</keyword>
<sequence length="73" mass="8141">MNDNKDPTEKPGFWQILGSTLAAALGVQSQRNRERDFSGGNIYVYLFAGLVFTLAFIIIMVVIVKTILHLNDV</sequence>
<name>A0A928V3V5_9GAMM</name>